<evidence type="ECO:0000256" key="5">
    <source>
        <dbReference type="ARBA" id="ARBA00023002"/>
    </source>
</evidence>
<evidence type="ECO:0000256" key="1">
    <source>
        <dbReference type="ARBA" id="ARBA00001974"/>
    </source>
</evidence>
<evidence type="ECO:0000256" key="3">
    <source>
        <dbReference type="ARBA" id="ARBA00022630"/>
    </source>
</evidence>
<dbReference type="SUPFAM" id="SSF51971">
    <property type="entry name" value="Nucleotide-binding domain"/>
    <property type="match status" value="1"/>
</dbReference>
<dbReference type="Pfam" id="PF01266">
    <property type="entry name" value="DAO"/>
    <property type="match status" value="1"/>
</dbReference>
<reference evidence="11" key="1">
    <citation type="submission" date="2019-10" db="EMBL/GenBank/DDBJ databases">
        <title>Nonomuraea sp. nov., isolated from Phyllanthus amarus.</title>
        <authorList>
            <person name="Klykleung N."/>
            <person name="Tanasupawat S."/>
        </authorList>
    </citation>
    <scope>NUCLEOTIDE SEQUENCE [LARGE SCALE GENOMIC DNA]</scope>
    <source>
        <strain evidence="11">3MP-10</strain>
    </source>
</reference>
<dbReference type="Proteomes" id="UP000314251">
    <property type="component" value="Unassembled WGS sequence"/>
</dbReference>
<feature type="binding site" evidence="9">
    <location>
        <position position="276"/>
    </location>
    <ligand>
        <name>D-dopa</name>
        <dbReference type="ChEBI" id="CHEBI:149689"/>
    </ligand>
</feature>
<keyword evidence="4 9" id="KW-0274">FAD</keyword>
<proteinExistence type="inferred from homology"/>
<dbReference type="OrthoDB" id="246701at2"/>
<comment type="cofactor">
    <cofactor evidence="1 9">
        <name>FAD</name>
        <dbReference type="ChEBI" id="CHEBI:57692"/>
    </cofactor>
</comment>
<name>A0A5N6A1S5_9ACTN</name>
<gene>
    <name evidence="11" type="ORF">FH607_025985</name>
</gene>
<evidence type="ECO:0000256" key="4">
    <source>
        <dbReference type="ARBA" id="ARBA00022827"/>
    </source>
</evidence>
<feature type="binding site" evidence="9">
    <location>
        <begin position="303"/>
        <end position="308"/>
    </location>
    <ligand>
        <name>FAD</name>
        <dbReference type="ChEBI" id="CHEBI:57692"/>
    </ligand>
</feature>
<evidence type="ECO:0000256" key="6">
    <source>
        <dbReference type="ARBA" id="ARBA00039101"/>
    </source>
</evidence>
<dbReference type="InterPro" id="IPR023209">
    <property type="entry name" value="DAO"/>
</dbReference>
<keyword evidence="5" id="KW-0560">Oxidoreductase</keyword>
<protein>
    <recommendedName>
        <fullName evidence="7">D-amino-acid oxidase</fullName>
        <ecNumber evidence="6">1.4.3.3</ecNumber>
    </recommendedName>
</protein>
<evidence type="ECO:0000256" key="8">
    <source>
        <dbReference type="ARBA" id="ARBA00049547"/>
    </source>
</evidence>
<dbReference type="AlphaFoldDB" id="A0A5N6A1S5"/>
<feature type="domain" description="FAD dependent oxidoreductase" evidence="10">
    <location>
        <begin position="8"/>
        <end position="319"/>
    </location>
</feature>
<dbReference type="PANTHER" id="PTHR11530:SF11">
    <property type="entry name" value="D-ASPARTATE OXIDASE"/>
    <property type="match status" value="1"/>
</dbReference>
<organism evidence="11 12">
    <name type="scientific">Streptomyces mimosae</name>
    <dbReference type="NCBI Taxonomy" id="2586635"/>
    <lineage>
        <taxon>Bacteria</taxon>
        <taxon>Bacillati</taxon>
        <taxon>Actinomycetota</taxon>
        <taxon>Actinomycetes</taxon>
        <taxon>Kitasatosporales</taxon>
        <taxon>Streptomycetaceae</taxon>
        <taxon>Streptomyces</taxon>
    </lineage>
</organism>
<dbReference type="PANTHER" id="PTHR11530">
    <property type="entry name" value="D-AMINO ACID OXIDASE"/>
    <property type="match status" value="1"/>
</dbReference>
<accession>A0A5N6A1S5</accession>
<feature type="binding site" evidence="9">
    <location>
        <begin position="36"/>
        <end position="37"/>
    </location>
    <ligand>
        <name>FAD</name>
        <dbReference type="ChEBI" id="CHEBI:57692"/>
    </ligand>
</feature>
<evidence type="ECO:0000256" key="7">
    <source>
        <dbReference type="ARBA" id="ARBA00039751"/>
    </source>
</evidence>
<evidence type="ECO:0000259" key="10">
    <source>
        <dbReference type="Pfam" id="PF01266"/>
    </source>
</evidence>
<feature type="binding site" evidence="9">
    <location>
        <position position="221"/>
    </location>
    <ligand>
        <name>D-dopa</name>
        <dbReference type="ChEBI" id="CHEBI:149689"/>
    </ligand>
</feature>
<dbReference type="PROSITE" id="PS00677">
    <property type="entry name" value="DAO"/>
    <property type="match status" value="1"/>
</dbReference>
<dbReference type="Gene3D" id="3.30.9.10">
    <property type="entry name" value="D-Amino Acid Oxidase, subunit A, domain 2"/>
    <property type="match status" value="1"/>
</dbReference>
<comment type="similarity">
    <text evidence="2">Belongs to the DAMOX/DASOX family.</text>
</comment>
<dbReference type="EC" id="1.4.3.3" evidence="6"/>
<evidence type="ECO:0000256" key="9">
    <source>
        <dbReference type="PIRSR" id="PIRSR000189-1"/>
    </source>
</evidence>
<dbReference type="GO" id="GO:0019478">
    <property type="term" value="P:D-amino acid catabolic process"/>
    <property type="evidence" value="ECO:0007669"/>
    <property type="project" value="TreeGrafter"/>
</dbReference>
<dbReference type="InterPro" id="IPR006181">
    <property type="entry name" value="D-amino_acid_oxidase_CS"/>
</dbReference>
<dbReference type="InterPro" id="IPR006076">
    <property type="entry name" value="FAD-dep_OxRdtase"/>
</dbReference>
<dbReference type="GO" id="GO:0071949">
    <property type="term" value="F:FAD binding"/>
    <property type="evidence" value="ECO:0007669"/>
    <property type="project" value="InterPro"/>
</dbReference>
<evidence type="ECO:0000313" key="11">
    <source>
        <dbReference type="EMBL" id="KAB8161288.1"/>
    </source>
</evidence>
<sequence>MARARDGVLVVGGGVSGLTTAVVLAESGRPVRLVSDRPPESTTSAVAGGLWEPYLAEPRERVAGWAFATLPTLTALAERPAETGVRMVAGVKAQRTPEPVPPWWLPRLPEALRPLRPDEVPRGFRSGYAATLPLLDMPAYLAFLARRLRDAGGVLERRRLGSLAEAEAESALVVNCSGLAAHGLVPDPEVRPIQGQLVVVENPGVDRWLVEEPTEGAETTYLLPQPAGLLLGGTARRDRWTTEPDPTLAARIVARCAAIHPEIAGARVLEHRVGLRPARPAVRLEAERGRDGGGLVVHNYGHGGCGVTVSWGCAREVAGLLPD</sequence>
<keyword evidence="12" id="KW-1185">Reference proteome</keyword>
<evidence type="ECO:0000256" key="2">
    <source>
        <dbReference type="ARBA" id="ARBA00006730"/>
    </source>
</evidence>
<dbReference type="GO" id="GO:0003884">
    <property type="term" value="F:D-amino-acid oxidase activity"/>
    <property type="evidence" value="ECO:0007669"/>
    <property type="project" value="UniProtKB-EC"/>
</dbReference>
<keyword evidence="3" id="KW-0285">Flavoprotein</keyword>
<feature type="binding site" evidence="9">
    <location>
        <position position="304"/>
    </location>
    <ligand>
        <name>D-dopa</name>
        <dbReference type="ChEBI" id="CHEBI:149689"/>
    </ligand>
</feature>
<dbReference type="RefSeq" id="WP_139673433.1">
    <property type="nucleotide sequence ID" value="NZ_VDLY02000020.1"/>
</dbReference>
<comment type="catalytic activity">
    <reaction evidence="8">
        <text>a D-alpha-amino acid + O2 + H2O = a 2-oxocarboxylate + H2O2 + NH4(+)</text>
        <dbReference type="Rhea" id="RHEA:21816"/>
        <dbReference type="ChEBI" id="CHEBI:15377"/>
        <dbReference type="ChEBI" id="CHEBI:15379"/>
        <dbReference type="ChEBI" id="CHEBI:16240"/>
        <dbReference type="ChEBI" id="CHEBI:28938"/>
        <dbReference type="ChEBI" id="CHEBI:35179"/>
        <dbReference type="ChEBI" id="CHEBI:59871"/>
        <dbReference type="EC" id="1.4.3.3"/>
    </reaction>
    <physiologicalReaction direction="left-to-right" evidence="8">
        <dbReference type="Rhea" id="RHEA:21817"/>
    </physiologicalReaction>
</comment>
<dbReference type="SUPFAM" id="SSF54373">
    <property type="entry name" value="FAD-linked reductases, C-terminal domain"/>
    <property type="match status" value="1"/>
</dbReference>
<dbReference type="EMBL" id="VDLY02000020">
    <property type="protein sequence ID" value="KAB8161288.1"/>
    <property type="molecule type" value="Genomic_DNA"/>
</dbReference>
<dbReference type="PIRSF" id="PIRSF000189">
    <property type="entry name" value="D-aa_oxidase"/>
    <property type="match status" value="1"/>
</dbReference>
<comment type="caution">
    <text evidence="11">The sequence shown here is derived from an EMBL/GenBank/DDBJ whole genome shotgun (WGS) entry which is preliminary data.</text>
</comment>
<dbReference type="Gene3D" id="3.40.50.720">
    <property type="entry name" value="NAD(P)-binding Rossmann-like Domain"/>
    <property type="match status" value="1"/>
</dbReference>
<dbReference type="GO" id="GO:0005737">
    <property type="term" value="C:cytoplasm"/>
    <property type="evidence" value="ECO:0007669"/>
    <property type="project" value="TreeGrafter"/>
</dbReference>
<feature type="binding site" evidence="9">
    <location>
        <begin position="43"/>
        <end position="44"/>
    </location>
    <ligand>
        <name>FAD</name>
        <dbReference type="ChEBI" id="CHEBI:57692"/>
    </ligand>
</feature>
<evidence type="ECO:0000313" key="12">
    <source>
        <dbReference type="Proteomes" id="UP000314251"/>
    </source>
</evidence>